<dbReference type="Proteomes" id="UP001210339">
    <property type="component" value="Chromosome"/>
</dbReference>
<proteinExistence type="predicted"/>
<dbReference type="EMBL" id="CP115667">
    <property type="protein sequence ID" value="WBW49508.1"/>
    <property type="molecule type" value="Genomic_DNA"/>
</dbReference>
<accession>A0ABY7QTN9</accession>
<sequence>MHKSRALGSIFYATLIVSGAMGVHGFDYRRNPRTGRIDLEK</sequence>
<gene>
    <name evidence="1" type="ORF">O6R05_05730</name>
</gene>
<reference evidence="1 2" key="1">
    <citation type="submission" date="2023-01" db="EMBL/GenBank/DDBJ databases">
        <authorList>
            <person name="Lee S.H."/>
            <person name="Jung H.S."/>
            <person name="Yun J.U."/>
        </authorList>
    </citation>
    <scope>NUCLEOTIDE SEQUENCE [LARGE SCALE GENOMIC DNA]</scope>
    <source>
        <strain evidence="1 2">CBA3646</strain>
    </source>
</reference>
<protein>
    <submittedName>
        <fullName evidence="1">Uncharacterized protein</fullName>
    </submittedName>
</protein>
<organism evidence="1 2">
    <name type="scientific">Peptoniphilus equinus</name>
    <dbReference type="NCBI Taxonomy" id="3016343"/>
    <lineage>
        <taxon>Bacteria</taxon>
        <taxon>Bacillati</taxon>
        <taxon>Bacillota</taxon>
        <taxon>Tissierellia</taxon>
        <taxon>Tissierellales</taxon>
        <taxon>Peptoniphilaceae</taxon>
        <taxon>Peptoniphilus</taxon>
    </lineage>
</organism>
<name>A0ABY7QTN9_9FIRM</name>
<evidence type="ECO:0000313" key="2">
    <source>
        <dbReference type="Proteomes" id="UP001210339"/>
    </source>
</evidence>
<keyword evidence="2" id="KW-1185">Reference proteome</keyword>
<dbReference type="RefSeq" id="WP_271191038.1">
    <property type="nucleotide sequence ID" value="NZ_CP115667.1"/>
</dbReference>
<evidence type="ECO:0000313" key="1">
    <source>
        <dbReference type="EMBL" id="WBW49508.1"/>
    </source>
</evidence>